<feature type="compositionally biased region" description="Acidic residues" evidence="1">
    <location>
        <begin position="117"/>
        <end position="133"/>
    </location>
</feature>
<feature type="compositionally biased region" description="Polar residues" evidence="1">
    <location>
        <begin position="286"/>
        <end position="299"/>
    </location>
</feature>
<feature type="compositionally biased region" description="Low complexity" evidence="1">
    <location>
        <begin position="365"/>
        <end position="378"/>
    </location>
</feature>
<feature type="compositionally biased region" description="Low complexity" evidence="1">
    <location>
        <begin position="326"/>
        <end position="339"/>
    </location>
</feature>
<organism evidence="2 3">
    <name type="scientific">Kingdonia uniflora</name>
    <dbReference type="NCBI Taxonomy" id="39325"/>
    <lineage>
        <taxon>Eukaryota</taxon>
        <taxon>Viridiplantae</taxon>
        <taxon>Streptophyta</taxon>
        <taxon>Embryophyta</taxon>
        <taxon>Tracheophyta</taxon>
        <taxon>Spermatophyta</taxon>
        <taxon>Magnoliopsida</taxon>
        <taxon>Ranunculales</taxon>
        <taxon>Circaeasteraceae</taxon>
        <taxon>Kingdonia</taxon>
    </lineage>
</organism>
<gene>
    <name evidence="2" type="ORF">GIB67_030252</name>
</gene>
<dbReference type="OrthoDB" id="1925835at2759"/>
<evidence type="ECO:0000313" key="2">
    <source>
        <dbReference type="EMBL" id="KAF6156249.1"/>
    </source>
</evidence>
<evidence type="ECO:0000313" key="3">
    <source>
        <dbReference type="Proteomes" id="UP000541444"/>
    </source>
</evidence>
<dbReference type="InterPro" id="IPR039300">
    <property type="entry name" value="JASON"/>
</dbReference>
<sequence>MGCFSSCFGGSQQQQQRPPKHPNPAFPRDQRNGVYEPLRLNASLNQEIIVKPTTPLVSLDEEITVKPITPLASLKQEISVKPIIPLVESRDELEEQQLSLSIRKKVTFDLNVKTYEEDNSIQEENPEDDEEEEKDKLIPSSVGSFPLNHRYQNCVTSDDDDDDDDGCEEGIESEESDLDEEEDDEEDGDLYDDQRRIEVESSESLFSLPIESRKYGYGSPVAEKEVNSPMKPVNGEIKAFQSNENARDRSQYIHSVLNPVENLTQWKVVKGKPTSPVIKHQKENSNADQELQIPFSSEPSFKLSPLQPQKKEITFEILEQKSQVTSSSESSLKPSPFSFNPKPDHSTSPKQEIAVDASLSTWLGSSETTNSTKTSTFSIGIGSAEVSKSRGSNSPRSHEDRPILGALTVEELREFSANLSPRRSPSRSPDDMPILGTVGSYWSHTGQASSDSSSASSSYKGIPNTTSKYREDKRVNWHSTPFEKRLERALNTGVAEAYSSH</sequence>
<feature type="region of interest" description="Disordered" evidence="1">
    <location>
        <begin position="116"/>
        <end position="202"/>
    </location>
</feature>
<feature type="compositionally biased region" description="Low complexity" evidence="1">
    <location>
        <begin position="448"/>
        <end position="458"/>
    </location>
</feature>
<accession>A0A7J7MMS7</accession>
<keyword evidence="3" id="KW-1185">Reference proteome</keyword>
<dbReference type="EMBL" id="JACGCM010001363">
    <property type="protein sequence ID" value="KAF6156249.1"/>
    <property type="molecule type" value="Genomic_DNA"/>
</dbReference>
<reference evidence="2 3" key="1">
    <citation type="journal article" date="2020" name="IScience">
        <title>Genome Sequencing of the Endangered Kingdonia uniflora (Circaeasteraceae, Ranunculales) Reveals Potential Mechanisms of Evolutionary Specialization.</title>
        <authorList>
            <person name="Sun Y."/>
            <person name="Deng T."/>
            <person name="Zhang A."/>
            <person name="Moore M.J."/>
            <person name="Landis J.B."/>
            <person name="Lin N."/>
            <person name="Zhang H."/>
            <person name="Zhang X."/>
            <person name="Huang J."/>
            <person name="Zhang X."/>
            <person name="Sun H."/>
            <person name="Wang H."/>
        </authorList>
    </citation>
    <scope>NUCLEOTIDE SEQUENCE [LARGE SCALE GENOMIC DNA]</scope>
    <source>
        <strain evidence="2">TB1705</strain>
        <tissue evidence="2">Leaf</tissue>
    </source>
</reference>
<evidence type="ECO:0000256" key="1">
    <source>
        <dbReference type="SAM" id="MobiDB-lite"/>
    </source>
</evidence>
<comment type="caution">
    <text evidence="2">The sequence shown here is derived from an EMBL/GenBank/DDBJ whole genome shotgun (WGS) entry which is preliminary data.</text>
</comment>
<dbReference type="PANTHER" id="PTHR33318">
    <property type="entry name" value="ASPARTYL/GLUTAMYL-TRNA(ASN/GLN) AMIDOTRANSFERASE SUBUNIT"/>
    <property type="match status" value="1"/>
</dbReference>
<feature type="compositionally biased region" description="Basic and acidic residues" evidence="1">
    <location>
        <begin position="468"/>
        <end position="482"/>
    </location>
</feature>
<feature type="region of interest" description="Disordered" evidence="1">
    <location>
        <begin position="416"/>
        <end position="482"/>
    </location>
</feature>
<dbReference type="AlphaFoldDB" id="A0A7J7MMS7"/>
<dbReference type="GO" id="GO:0007142">
    <property type="term" value="P:male meiosis II"/>
    <property type="evidence" value="ECO:0007669"/>
    <property type="project" value="InterPro"/>
</dbReference>
<feature type="region of interest" description="Disordered" evidence="1">
    <location>
        <begin position="320"/>
        <end position="404"/>
    </location>
</feature>
<feature type="compositionally biased region" description="Low complexity" evidence="1">
    <location>
        <begin position="1"/>
        <end position="16"/>
    </location>
</feature>
<dbReference type="PANTHER" id="PTHR33318:SF4">
    <property type="entry name" value="OS04G0511700 PROTEIN"/>
    <property type="match status" value="1"/>
</dbReference>
<dbReference type="Proteomes" id="UP000541444">
    <property type="component" value="Unassembled WGS sequence"/>
</dbReference>
<name>A0A7J7MMS7_9MAGN</name>
<feature type="compositionally biased region" description="Acidic residues" evidence="1">
    <location>
        <begin position="157"/>
        <end position="191"/>
    </location>
</feature>
<feature type="region of interest" description="Disordered" evidence="1">
    <location>
        <begin position="1"/>
        <end position="33"/>
    </location>
</feature>
<proteinExistence type="predicted"/>
<protein>
    <submittedName>
        <fullName evidence="2">Uncharacterized protein</fullName>
    </submittedName>
</protein>
<feature type="region of interest" description="Disordered" evidence="1">
    <location>
        <begin position="273"/>
        <end position="306"/>
    </location>
</feature>